<name>A0A0F8YTX7_9ZZZZ</name>
<organism evidence="2">
    <name type="scientific">marine sediment metagenome</name>
    <dbReference type="NCBI Taxonomy" id="412755"/>
    <lineage>
        <taxon>unclassified sequences</taxon>
        <taxon>metagenomes</taxon>
        <taxon>ecological metagenomes</taxon>
    </lineage>
</organism>
<dbReference type="Gene3D" id="3.30.420.10">
    <property type="entry name" value="Ribonuclease H-like superfamily/Ribonuclease H"/>
    <property type="match status" value="1"/>
</dbReference>
<dbReference type="SUPFAM" id="SSF53098">
    <property type="entry name" value="Ribonuclease H-like"/>
    <property type="match status" value="1"/>
</dbReference>
<dbReference type="EMBL" id="LAZR01051558">
    <property type="protein sequence ID" value="KKK84893.1"/>
    <property type="molecule type" value="Genomic_DNA"/>
</dbReference>
<accession>A0A0F8YTX7</accession>
<comment type="caution">
    <text evidence="2">The sequence shown here is derived from an EMBL/GenBank/DDBJ whole genome shotgun (WGS) entry which is preliminary data.</text>
</comment>
<evidence type="ECO:0000259" key="1">
    <source>
        <dbReference type="Pfam" id="PF13482"/>
    </source>
</evidence>
<protein>
    <recommendedName>
        <fullName evidence="1">YprB ribonuclease H-like domain-containing protein</fullName>
    </recommendedName>
</protein>
<proteinExistence type="predicted"/>
<evidence type="ECO:0000313" key="2">
    <source>
        <dbReference type="EMBL" id="KKK84893.1"/>
    </source>
</evidence>
<dbReference type="InterPro" id="IPR036397">
    <property type="entry name" value="RNaseH_sf"/>
</dbReference>
<feature type="non-terminal residue" evidence="2">
    <location>
        <position position="132"/>
    </location>
</feature>
<dbReference type="InterPro" id="IPR012337">
    <property type="entry name" value="RNaseH-like_sf"/>
</dbReference>
<gene>
    <name evidence="2" type="ORF">LCGC14_2778730</name>
</gene>
<dbReference type="GO" id="GO:0003676">
    <property type="term" value="F:nucleic acid binding"/>
    <property type="evidence" value="ECO:0007669"/>
    <property type="project" value="InterPro"/>
</dbReference>
<reference evidence="2" key="1">
    <citation type="journal article" date="2015" name="Nature">
        <title>Complex archaea that bridge the gap between prokaryotes and eukaryotes.</title>
        <authorList>
            <person name="Spang A."/>
            <person name="Saw J.H."/>
            <person name="Jorgensen S.L."/>
            <person name="Zaremba-Niedzwiedzka K."/>
            <person name="Martijn J."/>
            <person name="Lind A.E."/>
            <person name="van Eijk R."/>
            <person name="Schleper C."/>
            <person name="Guy L."/>
            <person name="Ettema T.J."/>
        </authorList>
    </citation>
    <scope>NUCLEOTIDE SEQUENCE</scope>
</reference>
<dbReference type="AlphaFoldDB" id="A0A0F8YTX7"/>
<feature type="domain" description="YprB ribonuclease H-like" evidence="1">
    <location>
        <begin position="19"/>
        <end position="120"/>
    </location>
</feature>
<dbReference type="Pfam" id="PF13482">
    <property type="entry name" value="RNase_H_2"/>
    <property type="match status" value="1"/>
</dbReference>
<dbReference type="InterPro" id="IPR038720">
    <property type="entry name" value="YprB_RNase_H-like_dom"/>
</dbReference>
<sequence length="132" mass="15128">MKLLQLKDILKCSGRWITIDTETNGLLWPHNHIIGVAVYCPEENIHGYLPTLTEQERRDVYSAFQELMSGTNIIAHNAKFDLHFLNADPEKLGWNIYDTTDLIHLLDSRNKKALATAEAIFLGEDSKRDHIL</sequence>